<dbReference type="SUPFAM" id="SSF53474">
    <property type="entry name" value="alpha/beta-Hydrolases"/>
    <property type="match status" value="1"/>
</dbReference>
<evidence type="ECO:0000256" key="4">
    <source>
        <dbReference type="ARBA" id="ARBA00032829"/>
    </source>
</evidence>
<reference evidence="7" key="2">
    <citation type="journal article" date="2013" name="PLoS Genet.">
        <title>Comparative genome structure, secondary metabolite, and effector coding capacity across Cochliobolus pathogens.</title>
        <authorList>
            <person name="Condon B.J."/>
            <person name="Leng Y."/>
            <person name="Wu D."/>
            <person name="Bushley K.E."/>
            <person name="Ohm R.A."/>
            <person name="Otillar R."/>
            <person name="Martin J."/>
            <person name="Schackwitz W."/>
            <person name="Grimwood J."/>
            <person name="MohdZainudin N."/>
            <person name="Xue C."/>
            <person name="Wang R."/>
            <person name="Manning V.A."/>
            <person name="Dhillon B."/>
            <person name="Tu Z.J."/>
            <person name="Steffenson B.J."/>
            <person name="Salamov A."/>
            <person name="Sun H."/>
            <person name="Lowry S."/>
            <person name="LaButti K."/>
            <person name="Han J."/>
            <person name="Copeland A."/>
            <person name="Lindquist E."/>
            <person name="Barry K."/>
            <person name="Schmutz J."/>
            <person name="Baker S.E."/>
            <person name="Ciuffetti L.M."/>
            <person name="Grigoriev I.V."/>
            <person name="Zhong S."/>
            <person name="Turgeon B.G."/>
        </authorList>
    </citation>
    <scope>NUCLEOTIDE SEQUENCE [LARGE SCALE GENOMIC DNA]</scope>
    <source>
        <strain evidence="7">C4 / ATCC 48331 / race T</strain>
    </source>
</reference>
<dbReference type="Gene3D" id="3.40.50.1820">
    <property type="entry name" value="alpha/beta hydrolase"/>
    <property type="match status" value="1"/>
</dbReference>
<dbReference type="RefSeq" id="XP_014080405.1">
    <property type="nucleotide sequence ID" value="XM_014224930.1"/>
</dbReference>
<gene>
    <name evidence="6" type="ORF">COCC4DRAFT_59168</name>
</gene>
<dbReference type="PANTHER" id="PTHR42776">
    <property type="entry name" value="SERINE PEPTIDASE S9 FAMILY MEMBER"/>
    <property type="match status" value="1"/>
</dbReference>
<dbReference type="EMBL" id="KB733451">
    <property type="protein sequence ID" value="ENI06496.1"/>
    <property type="molecule type" value="Genomic_DNA"/>
</dbReference>
<dbReference type="GeneID" id="25846324"/>
<keyword evidence="3" id="KW-0378">Hydrolase</keyword>
<protein>
    <recommendedName>
        <fullName evidence="4">Dipeptidyl-peptidase V</fullName>
    </recommendedName>
</protein>
<dbReference type="PANTHER" id="PTHR42776:SF13">
    <property type="entry name" value="DIPEPTIDYL-PEPTIDASE 5"/>
    <property type="match status" value="1"/>
</dbReference>
<comment type="similarity">
    <text evidence="1">Belongs to the peptidase S9C family.</text>
</comment>
<dbReference type="OrthoDB" id="416344at2759"/>
<organism evidence="6 7">
    <name type="scientific">Cochliobolus heterostrophus (strain C4 / ATCC 48331 / race T)</name>
    <name type="common">Southern corn leaf blight fungus</name>
    <name type="synonym">Bipolaris maydis</name>
    <dbReference type="NCBI Taxonomy" id="665024"/>
    <lineage>
        <taxon>Eukaryota</taxon>
        <taxon>Fungi</taxon>
        <taxon>Dikarya</taxon>
        <taxon>Ascomycota</taxon>
        <taxon>Pezizomycotina</taxon>
        <taxon>Dothideomycetes</taxon>
        <taxon>Pleosporomycetidae</taxon>
        <taxon>Pleosporales</taxon>
        <taxon>Pleosporineae</taxon>
        <taxon>Pleosporaceae</taxon>
        <taxon>Bipolaris</taxon>
    </lineage>
</organism>
<evidence type="ECO:0000259" key="5">
    <source>
        <dbReference type="Pfam" id="PF00326"/>
    </source>
</evidence>
<dbReference type="AlphaFoldDB" id="N4XJ02"/>
<evidence type="ECO:0000313" key="6">
    <source>
        <dbReference type="EMBL" id="ENI06496.1"/>
    </source>
</evidence>
<dbReference type="HOGENOM" id="CLU_008615_0_1_1"/>
<dbReference type="InterPro" id="IPR029058">
    <property type="entry name" value="AB_hydrolase_fold"/>
</dbReference>
<accession>N4XJ02</accession>
<evidence type="ECO:0000256" key="2">
    <source>
        <dbReference type="ARBA" id="ARBA00022729"/>
    </source>
</evidence>
<evidence type="ECO:0000256" key="1">
    <source>
        <dbReference type="ARBA" id="ARBA00010040"/>
    </source>
</evidence>
<dbReference type="Proteomes" id="UP000012338">
    <property type="component" value="Unassembled WGS sequence"/>
</dbReference>
<dbReference type="GO" id="GO:0006508">
    <property type="term" value="P:proteolysis"/>
    <property type="evidence" value="ECO:0007669"/>
    <property type="project" value="InterPro"/>
</dbReference>
<name>N4XJ02_COCH4</name>
<dbReference type="GO" id="GO:0004252">
    <property type="term" value="F:serine-type endopeptidase activity"/>
    <property type="evidence" value="ECO:0007669"/>
    <property type="project" value="TreeGrafter"/>
</dbReference>
<feature type="domain" description="Peptidase S9 prolyl oligopeptidase catalytic" evidence="5">
    <location>
        <begin position="254"/>
        <end position="358"/>
    </location>
</feature>
<reference evidence="6 7" key="1">
    <citation type="journal article" date="2012" name="PLoS Pathog.">
        <title>Diverse lifestyles and strategies of plant pathogenesis encoded in the genomes of eighteen Dothideomycetes fungi.</title>
        <authorList>
            <person name="Ohm R.A."/>
            <person name="Feau N."/>
            <person name="Henrissat B."/>
            <person name="Schoch C.L."/>
            <person name="Horwitz B.A."/>
            <person name="Barry K.W."/>
            <person name="Condon B.J."/>
            <person name="Copeland A.C."/>
            <person name="Dhillon B."/>
            <person name="Glaser F."/>
            <person name="Hesse C.N."/>
            <person name="Kosti I."/>
            <person name="LaButti K."/>
            <person name="Lindquist E.A."/>
            <person name="Lucas S."/>
            <person name="Salamov A.A."/>
            <person name="Bradshaw R.E."/>
            <person name="Ciuffetti L."/>
            <person name="Hamelin R.C."/>
            <person name="Kema G.H.J."/>
            <person name="Lawrence C."/>
            <person name="Scott J.A."/>
            <person name="Spatafora J.W."/>
            <person name="Turgeon B.G."/>
            <person name="de Wit P.J.G.M."/>
            <person name="Zhong S."/>
            <person name="Goodwin S.B."/>
            <person name="Grigoriev I.V."/>
        </authorList>
    </citation>
    <scope>NUCLEOTIDE SEQUENCE [LARGE SCALE GENOMIC DNA]</scope>
    <source>
        <strain evidence="7">C4 / ATCC 48331 / race T</strain>
    </source>
</reference>
<evidence type="ECO:0000313" key="7">
    <source>
        <dbReference type="Proteomes" id="UP000012338"/>
    </source>
</evidence>
<sequence>MLTQKKLLYLKKDWLSGSTVTKVTALGCKTWTADPHSFSVSDDGLFATFLQYQDPNSCFDHDSVFVVSFSTPEQSHRVSLFRNQQGAENTPWNPRILSISWGSQTSSSLYVIIYEDGNMPVWKIDISQDDGKMGWKGLATPVLQNGCVSSLFTLTRREGQERILVVRSTFDRAGIVEIIAHDADYQTGVRLIAEHCVPSSSAMHEKNSFQGAEARISAFIQKPGHFVSGKKYPVIIILHGGPNDAWRDCWPKFWNPLVWTDQGYVVITPNISGSTGYGVSFATSIYQDWGGRTLTDLECLFSHMETSMPFVDLSRVIGAGYSFGGYMMNWIAGNRLSTRFCALIVHAGLYSTRNLMSGDFPV</sequence>
<dbReference type="InterPro" id="IPR001375">
    <property type="entry name" value="Peptidase_S9_cat"/>
</dbReference>
<keyword evidence="2" id="KW-0732">Signal</keyword>
<dbReference type="Pfam" id="PF00326">
    <property type="entry name" value="Peptidase_S9"/>
    <property type="match status" value="1"/>
</dbReference>
<keyword evidence="7" id="KW-1185">Reference proteome</keyword>
<proteinExistence type="inferred from homology"/>
<evidence type="ECO:0000256" key="3">
    <source>
        <dbReference type="ARBA" id="ARBA00022801"/>
    </source>
</evidence>